<comment type="caution">
    <text evidence="2">The sequence shown here is derived from an EMBL/GenBank/DDBJ whole genome shotgun (WGS) entry which is preliminary data.</text>
</comment>
<sequence>MSDIQHELRHVLADLKRSAPGLTHIHAQIENILAELAGFDHGGYLPGGFTAIANTSGTAEPVITVIGAGGVNGYREFPVYNPEFVAGVTLPTNAKRIQDADDAESDKVERAKAWAEEHDGEPYIYGSDDPAEEWDEDQDLAHLDDEEDESGDATDAA</sequence>
<feature type="region of interest" description="Disordered" evidence="1">
    <location>
        <begin position="96"/>
        <end position="157"/>
    </location>
</feature>
<evidence type="ECO:0000313" key="2">
    <source>
        <dbReference type="EMBL" id="MFF0498546.1"/>
    </source>
</evidence>
<proteinExistence type="predicted"/>
<feature type="compositionally biased region" description="Basic and acidic residues" evidence="1">
    <location>
        <begin position="105"/>
        <end position="121"/>
    </location>
</feature>
<organism evidence="2 3">
    <name type="scientific">Nocardia aobensis</name>
    <dbReference type="NCBI Taxonomy" id="257277"/>
    <lineage>
        <taxon>Bacteria</taxon>
        <taxon>Bacillati</taxon>
        <taxon>Actinomycetota</taxon>
        <taxon>Actinomycetes</taxon>
        <taxon>Mycobacteriales</taxon>
        <taxon>Nocardiaceae</taxon>
        <taxon>Nocardia</taxon>
    </lineage>
</organism>
<name>A0ABW6P5W4_9NOCA</name>
<evidence type="ECO:0000313" key="3">
    <source>
        <dbReference type="Proteomes" id="UP001601442"/>
    </source>
</evidence>
<reference evidence="2 3" key="1">
    <citation type="submission" date="2024-10" db="EMBL/GenBank/DDBJ databases">
        <title>The Natural Products Discovery Center: Release of the First 8490 Sequenced Strains for Exploring Actinobacteria Biosynthetic Diversity.</title>
        <authorList>
            <person name="Kalkreuter E."/>
            <person name="Kautsar S.A."/>
            <person name="Yang D."/>
            <person name="Bader C.D."/>
            <person name="Teijaro C.N."/>
            <person name="Fluegel L."/>
            <person name="Davis C.M."/>
            <person name="Simpson J.R."/>
            <person name="Lauterbach L."/>
            <person name="Steele A.D."/>
            <person name="Gui C."/>
            <person name="Meng S."/>
            <person name="Li G."/>
            <person name="Viehrig K."/>
            <person name="Ye F."/>
            <person name="Su P."/>
            <person name="Kiefer A.F."/>
            <person name="Nichols A."/>
            <person name="Cepeda A.J."/>
            <person name="Yan W."/>
            <person name="Fan B."/>
            <person name="Jiang Y."/>
            <person name="Adhikari A."/>
            <person name="Zheng C.-J."/>
            <person name="Schuster L."/>
            <person name="Cowan T.M."/>
            <person name="Smanski M.J."/>
            <person name="Chevrette M.G."/>
            <person name="De Carvalho L.P.S."/>
            <person name="Shen B."/>
        </authorList>
    </citation>
    <scope>NUCLEOTIDE SEQUENCE [LARGE SCALE GENOMIC DNA]</scope>
    <source>
        <strain evidence="2 3">NPDC004119</strain>
    </source>
</reference>
<dbReference type="Proteomes" id="UP001601442">
    <property type="component" value="Unassembled WGS sequence"/>
</dbReference>
<accession>A0ABW6P5W4</accession>
<dbReference type="RefSeq" id="WP_387396107.1">
    <property type="nucleotide sequence ID" value="NZ_JBIAMT010000003.1"/>
</dbReference>
<gene>
    <name evidence="2" type="ORF">ACFYU5_19225</name>
</gene>
<evidence type="ECO:0000256" key="1">
    <source>
        <dbReference type="SAM" id="MobiDB-lite"/>
    </source>
</evidence>
<protein>
    <submittedName>
        <fullName evidence="2">Uncharacterized protein</fullName>
    </submittedName>
</protein>
<keyword evidence="3" id="KW-1185">Reference proteome</keyword>
<feature type="compositionally biased region" description="Acidic residues" evidence="1">
    <location>
        <begin position="129"/>
        <end position="157"/>
    </location>
</feature>
<dbReference type="EMBL" id="JBIAMT010000003">
    <property type="protein sequence ID" value="MFF0498546.1"/>
    <property type="molecule type" value="Genomic_DNA"/>
</dbReference>